<name>A0A0D7B8S5_9AGAR</name>
<evidence type="ECO:0008006" key="4">
    <source>
        <dbReference type="Google" id="ProtNLM"/>
    </source>
</evidence>
<sequence>MGTGIWSLCSGEQCWCPNHRLPDVIHDQDVLPDDPLVDFLSTSNELPSESDKPALGSLLSSLKEKMAIRDTLIEQLRSMMAKYNAAIATLEEERAQLDNVVNQGTHAFSAVKRVPVEVLQHIFQYTITFPPVVSSGHHEWHSDDSDDSGNPLPQYVLWYDQSKPEDPLCTLTQVSQRWRAIALGNAALHSSLSIHISSNHFSIPQLTNVLQRRFSSLSDAPLSVAITCDPMTIDVLSRHTSRIATALEPYASKIVELFVFLPDAVAEKLEILEGKLPSLTSLLMHNTPRPYDSVHPPHPVFTGCPLRRLVLRDYASPTGSVASIKSSHTWEHIVHLELLITPNEDLHAGPDAEAILTCPCARSPSSHRGYSSRTD</sequence>
<feature type="coiled-coil region" evidence="1">
    <location>
        <begin position="73"/>
        <end position="103"/>
    </location>
</feature>
<evidence type="ECO:0000256" key="1">
    <source>
        <dbReference type="SAM" id="Coils"/>
    </source>
</evidence>
<dbReference type="AlphaFoldDB" id="A0A0D7B8S5"/>
<dbReference type="Proteomes" id="UP000054007">
    <property type="component" value="Unassembled WGS sequence"/>
</dbReference>
<keyword evidence="3" id="KW-1185">Reference proteome</keyword>
<dbReference type="EMBL" id="KN880550">
    <property type="protein sequence ID" value="KIY66579.1"/>
    <property type="molecule type" value="Genomic_DNA"/>
</dbReference>
<protein>
    <recommendedName>
        <fullName evidence="4">F-box domain-containing protein</fullName>
    </recommendedName>
</protein>
<gene>
    <name evidence="2" type="ORF">CYLTODRAFT_455252</name>
</gene>
<accession>A0A0D7B8S5</accession>
<organism evidence="2 3">
    <name type="scientific">Cylindrobasidium torrendii FP15055 ss-10</name>
    <dbReference type="NCBI Taxonomy" id="1314674"/>
    <lineage>
        <taxon>Eukaryota</taxon>
        <taxon>Fungi</taxon>
        <taxon>Dikarya</taxon>
        <taxon>Basidiomycota</taxon>
        <taxon>Agaricomycotina</taxon>
        <taxon>Agaricomycetes</taxon>
        <taxon>Agaricomycetidae</taxon>
        <taxon>Agaricales</taxon>
        <taxon>Marasmiineae</taxon>
        <taxon>Physalacriaceae</taxon>
        <taxon>Cylindrobasidium</taxon>
    </lineage>
</organism>
<evidence type="ECO:0000313" key="3">
    <source>
        <dbReference type="Proteomes" id="UP000054007"/>
    </source>
</evidence>
<keyword evidence="1" id="KW-0175">Coiled coil</keyword>
<reference evidence="2 3" key="1">
    <citation type="journal article" date="2015" name="Fungal Genet. Biol.">
        <title>Evolution of novel wood decay mechanisms in Agaricales revealed by the genome sequences of Fistulina hepatica and Cylindrobasidium torrendii.</title>
        <authorList>
            <person name="Floudas D."/>
            <person name="Held B.W."/>
            <person name="Riley R."/>
            <person name="Nagy L.G."/>
            <person name="Koehler G."/>
            <person name="Ransdell A.S."/>
            <person name="Younus H."/>
            <person name="Chow J."/>
            <person name="Chiniquy J."/>
            <person name="Lipzen A."/>
            <person name="Tritt A."/>
            <person name="Sun H."/>
            <person name="Haridas S."/>
            <person name="LaButti K."/>
            <person name="Ohm R.A."/>
            <person name="Kues U."/>
            <person name="Blanchette R.A."/>
            <person name="Grigoriev I.V."/>
            <person name="Minto R.E."/>
            <person name="Hibbett D.S."/>
        </authorList>
    </citation>
    <scope>NUCLEOTIDE SEQUENCE [LARGE SCALE GENOMIC DNA]</scope>
    <source>
        <strain evidence="2 3">FP15055 ss-10</strain>
    </source>
</reference>
<proteinExistence type="predicted"/>
<evidence type="ECO:0000313" key="2">
    <source>
        <dbReference type="EMBL" id="KIY66579.1"/>
    </source>
</evidence>
<dbReference type="OrthoDB" id="3042049at2759"/>